<reference evidence="1" key="1">
    <citation type="submission" date="2014-06" db="EMBL/GenBank/DDBJ databases">
        <title>Key roles for freshwater Actinobacteria revealed by deep metagenomic sequencing.</title>
        <authorList>
            <person name="Ghai R."/>
            <person name="Mizuno C.M."/>
            <person name="Picazo A."/>
            <person name="Camacho A."/>
            <person name="Rodriguez-Valera F."/>
        </authorList>
    </citation>
    <scope>NUCLEOTIDE SEQUENCE</scope>
</reference>
<accession>A0A094PS60</accession>
<protein>
    <submittedName>
        <fullName evidence="1">Uncharacterized protein</fullName>
    </submittedName>
</protein>
<dbReference type="EMBL" id="JNSL01000167">
    <property type="protein sequence ID" value="KGA13922.1"/>
    <property type="molecule type" value="Genomic_DNA"/>
</dbReference>
<sequence length="27" mass="2914">MGRTDDVPNGTEEALIKFGRFFAGGEV</sequence>
<comment type="caution">
    <text evidence="1">The sequence shown here is derived from an EMBL/GenBank/DDBJ whole genome shotgun (WGS) entry which is preliminary data.</text>
</comment>
<feature type="non-terminal residue" evidence="1">
    <location>
        <position position="27"/>
    </location>
</feature>
<evidence type="ECO:0000313" key="1">
    <source>
        <dbReference type="EMBL" id="KGA13922.1"/>
    </source>
</evidence>
<dbReference type="AlphaFoldDB" id="A0A094PS60"/>
<gene>
    <name evidence="1" type="ORF">GM51_18560</name>
</gene>
<name>A0A094PS60_9ZZZZ</name>
<proteinExistence type="predicted"/>
<organism evidence="1">
    <name type="scientific">freshwater metagenome</name>
    <dbReference type="NCBI Taxonomy" id="449393"/>
    <lineage>
        <taxon>unclassified sequences</taxon>
        <taxon>metagenomes</taxon>
        <taxon>ecological metagenomes</taxon>
    </lineage>
</organism>